<sequence>MSNVYLLLWLEAPLQSWGADSRFGRRGTLEFPTKSGVLGMLCCSLGAGGEQKELLEKMAPLKQSAISFCRTSKFRQEEIKKLDREPLLRDFHMVGSGYDDKNPWETLLIPKKSDGTTAVNGGSKITYRYYLQDAVFAVIMEVPSEKLTLFADALENPCWDIYFGRKCCAPTDFIYRGCFNTESLAIGKALEIAQEKRLMEDFRVVDGEHEGEAIVLNDVPIQFGEQKLYRERRVTVISCANEN</sequence>
<keyword evidence="1" id="KW-0051">Antiviral defense</keyword>
<dbReference type="AlphaFoldDB" id="B4S8P8"/>
<dbReference type="CDD" id="cd09756">
    <property type="entry name" value="Cas5_I-E"/>
    <property type="match status" value="1"/>
</dbReference>
<keyword evidence="3" id="KW-1185">Reference proteome</keyword>
<dbReference type="EMBL" id="CP001108">
    <property type="protein sequence ID" value="ACF46435.1"/>
    <property type="molecule type" value="Genomic_DNA"/>
</dbReference>
<dbReference type="InterPro" id="IPR010147">
    <property type="entry name" value="CRISPR-assoc_prot_CasD"/>
</dbReference>
<proteinExistence type="predicted"/>
<reference evidence="2" key="1">
    <citation type="submission" date="2008-06" db="EMBL/GenBank/DDBJ databases">
        <title>Complete sequence of chromosome of Prosthecochloris aestuarii DSM 271.</title>
        <authorList>
            <consortium name="US DOE Joint Genome Institute"/>
            <person name="Lucas S."/>
            <person name="Copeland A."/>
            <person name="Lapidus A."/>
            <person name="Glavina del Rio T."/>
            <person name="Dalin E."/>
            <person name="Tice H."/>
            <person name="Bruce D."/>
            <person name="Goodwin L."/>
            <person name="Pitluck S."/>
            <person name="Schmutz J."/>
            <person name="Larimer F."/>
            <person name="Land M."/>
            <person name="Hauser L."/>
            <person name="Kyrpides N."/>
            <person name="Anderson I."/>
            <person name="Liu Z."/>
            <person name="Li T."/>
            <person name="Zhao F."/>
            <person name="Overmann J."/>
            <person name="Bryant D.A."/>
            <person name="Richardson P."/>
        </authorList>
    </citation>
    <scope>NUCLEOTIDE SEQUENCE [LARGE SCALE GENOMIC DNA]</scope>
    <source>
        <strain evidence="2">DSM 271</strain>
    </source>
</reference>
<dbReference type="KEGG" id="paa:Paes_1414"/>
<name>B4S8P8_PROA2</name>
<dbReference type="RefSeq" id="WP_012505968.1">
    <property type="nucleotide sequence ID" value="NC_011059.1"/>
</dbReference>
<organism evidence="2 3">
    <name type="scientific">Prosthecochloris aestuarii (strain DSM 271 / SK 413)</name>
    <dbReference type="NCBI Taxonomy" id="290512"/>
    <lineage>
        <taxon>Bacteria</taxon>
        <taxon>Pseudomonadati</taxon>
        <taxon>Chlorobiota</taxon>
        <taxon>Chlorobiia</taxon>
        <taxon>Chlorobiales</taxon>
        <taxon>Chlorobiaceae</taxon>
        <taxon>Prosthecochloris</taxon>
    </lineage>
</organism>
<dbReference type="NCBIfam" id="TIGR02593">
    <property type="entry name" value="CRISPR_cas5"/>
    <property type="match status" value="1"/>
</dbReference>
<evidence type="ECO:0000313" key="2">
    <source>
        <dbReference type="EMBL" id="ACF46435.1"/>
    </source>
</evidence>
<dbReference type="eggNOG" id="ENOG502ZBPB">
    <property type="taxonomic scope" value="Bacteria"/>
</dbReference>
<accession>B4S8P8</accession>
<dbReference type="GO" id="GO:0051607">
    <property type="term" value="P:defense response to virus"/>
    <property type="evidence" value="ECO:0007669"/>
    <property type="project" value="UniProtKB-KW"/>
</dbReference>
<dbReference type="InterPro" id="IPR021124">
    <property type="entry name" value="CRISPR-assoc_prot_Cas5"/>
</dbReference>
<dbReference type="Pfam" id="PF09704">
    <property type="entry name" value="Cas_Cas5d"/>
    <property type="match status" value="1"/>
</dbReference>
<dbReference type="NCBIfam" id="TIGR01868">
    <property type="entry name" value="casD_Cas5e"/>
    <property type="match status" value="1"/>
</dbReference>
<evidence type="ECO:0000313" key="3">
    <source>
        <dbReference type="Proteomes" id="UP000002725"/>
    </source>
</evidence>
<dbReference type="GO" id="GO:0003723">
    <property type="term" value="F:RNA binding"/>
    <property type="evidence" value="ECO:0007669"/>
    <property type="project" value="InterPro"/>
</dbReference>
<dbReference type="InterPro" id="IPR013422">
    <property type="entry name" value="CRISPR-assoc_prot_Cas5_N"/>
</dbReference>
<evidence type="ECO:0000256" key="1">
    <source>
        <dbReference type="ARBA" id="ARBA00023118"/>
    </source>
</evidence>
<dbReference type="Gene3D" id="3.30.70.2660">
    <property type="match status" value="1"/>
</dbReference>
<dbReference type="GO" id="GO:0043571">
    <property type="term" value="P:maintenance of CRISPR repeat elements"/>
    <property type="evidence" value="ECO:0007669"/>
    <property type="project" value="InterPro"/>
</dbReference>
<dbReference type="Proteomes" id="UP000002725">
    <property type="component" value="Chromosome"/>
</dbReference>
<dbReference type="HOGENOM" id="CLU_084726_1_1_10"/>
<gene>
    <name evidence="2" type="ordered locus">Paes_1414</name>
</gene>
<dbReference type="STRING" id="290512.Paes_1414"/>
<protein>
    <submittedName>
        <fullName evidence="2">CRISPR-associated protein Cas5 family</fullName>
    </submittedName>
</protein>